<dbReference type="Pfam" id="PF03762">
    <property type="entry name" value="VOMI"/>
    <property type="match status" value="1"/>
</dbReference>
<reference evidence="2" key="2">
    <citation type="submission" date="2025-05" db="UniProtKB">
        <authorList>
            <consortium name="Ensembl"/>
        </authorList>
    </citation>
    <scope>IDENTIFICATION</scope>
</reference>
<feature type="chain" id="PRO_5044625055" evidence="1">
    <location>
        <begin position="19"/>
        <end position="187"/>
    </location>
</feature>
<dbReference type="AlphaFoldDB" id="A0A670IYW7"/>
<dbReference type="SUPFAM" id="SSF51092">
    <property type="entry name" value="Vitelline membrane outer protein-I (VMO-I)"/>
    <property type="match status" value="1"/>
</dbReference>
<dbReference type="Ensembl" id="ENSPMRT00000017497.1">
    <property type="protein sequence ID" value="ENSPMRP00000016398.1"/>
    <property type="gene ID" value="ENSPMRG00000010944.1"/>
</dbReference>
<dbReference type="GeneID" id="114595304"/>
<dbReference type="InterPro" id="IPR036706">
    <property type="entry name" value="VOMI_sf"/>
</dbReference>
<dbReference type="OrthoDB" id="6344411at2759"/>
<proteinExistence type="predicted"/>
<protein>
    <submittedName>
        <fullName evidence="2">Vitelline membrane outer layer protein 1-like</fullName>
    </submittedName>
</protein>
<dbReference type="Ensembl" id="ENSPMRT00000017500.1">
    <property type="protein sequence ID" value="ENSPMRP00000016401.1"/>
    <property type="gene ID" value="ENSPMRG00000010944.1"/>
</dbReference>
<organism evidence="2 3">
    <name type="scientific">Podarcis muralis</name>
    <name type="common">Wall lizard</name>
    <name type="synonym">Lacerta muralis</name>
    <dbReference type="NCBI Taxonomy" id="64176"/>
    <lineage>
        <taxon>Eukaryota</taxon>
        <taxon>Metazoa</taxon>
        <taxon>Chordata</taxon>
        <taxon>Craniata</taxon>
        <taxon>Vertebrata</taxon>
        <taxon>Euteleostomi</taxon>
        <taxon>Lepidosauria</taxon>
        <taxon>Squamata</taxon>
        <taxon>Bifurcata</taxon>
        <taxon>Unidentata</taxon>
        <taxon>Episquamata</taxon>
        <taxon>Laterata</taxon>
        <taxon>Lacertibaenia</taxon>
        <taxon>Lacertidae</taxon>
        <taxon>Podarcis</taxon>
    </lineage>
</organism>
<dbReference type="Proteomes" id="UP000472272">
    <property type="component" value="Chromosome 4"/>
</dbReference>
<dbReference type="PANTHER" id="PTHR18841">
    <property type="entry name" value="VITELLINE MEMBRANE OUTER LAYER PROTEIN I-RELATED"/>
    <property type="match status" value="1"/>
</dbReference>
<evidence type="ECO:0000313" key="2">
    <source>
        <dbReference type="Ensembl" id="ENSPMRP00000016407.1"/>
    </source>
</evidence>
<keyword evidence="1" id="KW-0732">Signal</keyword>
<evidence type="ECO:0000313" key="3">
    <source>
        <dbReference type="Proteomes" id="UP000472272"/>
    </source>
</evidence>
<dbReference type="Ensembl" id="ENSPMRT00000017506.1">
    <property type="protein sequence ID" value="ENSPMRP00000016407.1"/>
    <property type="gene ID" value="ENSPMRG00000010944.1"/>
</dbReference>
<dbReference type="KEGG" id="pmua:114595304"/>
<dbReference type="PANTHER" id="PTHR18841:SF2">
    <property type="entry name" value="VITELLINE MEMBRANE OUTER LAYER PROTEIN 1 HOMOLOG"/>
    <property type="match status" value="1"/>
</dbReference>
<dbReference type="RefSeq" id="XP_028581441.1">
    <property type="nucleotide sequence ID" value="XM_028725608.1"/>
</dbReference>
<feature type="signal peptide" evidence="1">
    <location>
        <begin position="1"/>
        <end position="18"/>
    </location>
</feature>
<dbReference type="InterPro" id="IPR005515">
    <property type="entry name" value="VOMI"/>
</dbReference>
<evidence type="ECO:0000256" key="1">
    <source>
        <dbReference type="SAM" id="SignalP"/>
    </source>
</evidence>
<name>A0A670IYW7_PODMU</name>
<dbReference type="GeneTree" id="ENSGT00390000009313"/>
<keyword evidence="3" id="KW-1185">Reference proteome</keyword>
<gene>
    <name evidence="2" type="primary">LOC114595304</name>
</gene>
<dbReference type="GO" id="GO:0005615">
    <property type="term" value="C:extracellular space"/>
    <property type="evidence" value="ECO:0007669"/>
    <property type="project" value="TreeGrafter"/>
</dbReference>
<reference evidence="2 3" key="1">
    <citation type="journal article" date="2019" name="Proc. Natl. Acad. Sci. U.S.A.">
        <title>Regulatory changes in pterin and carotenoid genes underlie balanced color polymorphisms in the wall lizard.</title>
        <authorList>
            <person name="Andrade P."/>
            <person name="Pinho C."/>
            <person name="Perez I de Lanuza G."/>
            <person name="Afonso S."/>
            <person name="Brejcha J."/>
            <person name="Rubin C.J."/>
            <person name="Wallerman O."/>
            <person name="Pereira P."/>
            <person name="Sabatino S.J."/>
            <person name="Bellati A."/>
            <person name="Pellitteri-Rosa D."/>
            <person name="Bosakova Z."/>
            <person name="Bunikis I."/>
            <person name="Carretero M.A."/>
            <person name="Feiner N."/>
            <person name="Marsik P."/>
            <person name="Pauperio F."/>
            <person name="Salvi D."/>
            <person name="Soler L."/>
            <person name="While G.M."/>
            <person name="Uller T."/>
            <person name="Font E."/>
            <person name="Andersson L."/>
            <person name="Carneiro M."/>
        </authorList>
    </citation>
    <scope>NUCLEOTIDE SEQUENCE</scope>
</reference>
<dbReference type="Gene3D" id="2.100.10.20">
    <property type="entry name" value="Vitelline membrane outer layer protein I (VOMI)"/>
    <property type="match status" value="1"/>
</dbReference>
<sequence length="187" mass="20675">MALFIGTALFLIFSSCLSDEQPRKANKEISVPNGSPWGEWGPIEFCRQGHAKGFRLKVQQWTPESPFRDDTSLNGIRLICTDGSEIQSAVGPYGTWTKAEICPGGRLISYSLRVLGYQNIRDDTAADNIRFSCENGGVLTGYSTDWGTYGPWSQQCTNGAICGMVTRIDRGYEDNTGLNDVIFYCCD</sequence>
<dbReference type="OMA" id="WAQREFC"/>
<accession>A0A670IYW7</accession>